<dbReference type="InterPro" id="IPR027471">
    <property type="entry name" value="YbeD-like_sf"/>
</dbReference>
<dbReference type="EMBL" id="JAAWWK010000006">
    <property type="protein sequence ID" value="NKI18971.1"/>
    <property type="molecule type" value="Genomic_DNA"/>
</dbReference>
<dbReference type="PANTHER" id="PTHR38036:SF1">
    <property type="entry name" value="UPF0250 PROTEIN YBED"/>
    <property type="match status" value="1"/>
</dbReference>
<comment type="similarity">
    <text evidence="1 2">Belongs to the UPF0250 family.</text>
</comment>
<dbReference type="Proteomes" id="UP000765845">
    <property type="component" value="Unassembled WGS sequence"/>
</dbReference>
<keyword evidence="4" id="KW-1185">Reference proteome</keyword>
<proteinExistence type="inferred from homology"/>
<evidence type="ECO:0000256" key="1">
    <source>
        <dbReference type="ARBA" id="ARBA00008460"/>
    </source>
</evidence>
<dbReference type="RefSeq" id="WP_168451483.1">
    <property type="nucleotide sequence ID" value="NZ_JAAWWK010000006.1"/>
</dbReference>
<dbReference type="PANTHER" id="PTHR38036">
    <property type="entry name" value="UPF0250 PROTEIN YBED"/>
    <property type="match status" value="1"/>
</dbReference>
<evidence type="ECO:0000313" key="4">
    <source>
        <dbReference type="Proteomes" id="UP000765845"/>
    </source>
</evidence>
<dbReference type="SUPFAM" id="SSF117991">
    <property type="entry name" value="YbeD/HP0495-like"/>
    <property type="match status" value="1"/>
</dbReference>
<sequence length="89" mass="9758">MANVDPPKIEFPCDYPIKVIGDNVAEFREKVMAVFARHAAPVADVDISERLSSGGRYISMTVKIIATGKPQLEDIHTDLKATGLVKMVM</sequence>
<dbReference type="Pfam" id="PF04359">
    <property type="entry name" value="DUF493"/>
    <property type="match status" value="1"/>
</dbReference>
<name>A0ABX1GJ13_9GAMM</name>
<dbReference type="HAMAP" id="MF_00659">
    <property type="entry name" value="UPF0250"/>
    <property type="match status" value="1"/>
</dbReference>
<accession>A0ABX1GJ13</accession>
<reference evidence="3 4" key="1">
    <citation type="submission" date="2020-04" db="EMBL/GenBank/DDBJ databases">
        <authorList>
            <person name="Yoon J."/>
        </authorList>
    </citation>
    <scope>NUCLEOTIDE SEQUENCE [LARGE SCALE GENOMIC DNA]</scope>
    <source>
        <strain evidence="3 4">KMU-166</strain>
    </source>
</reference>
<dbReference type="Gene3D" id="3.30.70.260">
    <property type="match status" value="1"/>
</dbReference>
<dbReference type="InterPro" id="IPR007454">
    <property type="entry name" value="UPF0250_YbeD-like"/>
</dbReference>
<evidence type="ECO:0000313" key="3">
    <source>
        <dbReference type="EMBL" id="NKI18971.1"/>
    </source>
</evidence>
<gene>
    <name evidence="3" type="ORF">HCU74_16305</name>
</gene>
<protein>
    <recommendedName>
        <fullName evidence="2">UPF0250 protein HCU74_16305</fullName>
    </recommendedName>
</protein>
<comment type="caution">
    <text evidence="3">The sequence shown here is derived from an EMBL/GenBank/DDBJ whole genome shotgun (WGS) entry which is preliminary data.</text>
</comment>
<evidence type="ECO:0000256" key="2">
    <source>
        <dbReference type="HAMAP-Rule" id="MF_00659"/>
    </source>
</evidence>
<organism evidence="3 4">
    <name type="scientific">Spongiibacter thalassae</name>
    <dbReference type="NCBI Taxonomy" id="2721624"/>
    <lineage>
        <taxon>Bacteria</taxon>
        <taxon>Pseudomonadati</taxon>
        <taxon>Pseudomonadota</taxon>
        <taxon>Gammaproteobacteria</taxon>
        <taxon>Cellvibrionales</taxon>
        <taxon>Spongiibacteraceae</taxon>
        <taxon>Spongiibacter</taxon>
    </lineage>
</organism>